<evidence type="ECO:0000313" key="1">
    <source>
        <dbReference type="EMBL" id="KGM19150.1"/>
    </source>
</evidence>
<dbReference type="AlphaFoldDB" id="A0A0A2DIW5"/>
<dbReference type="Proteomes" id="UP000030145">
    <property type="component" value="Unassembled WGS sequence"/>
</dbReference>
<reference evidence="1 2" key="1">
    <citation type="submission" date="2014-10" db="EMBL/GenBank/DDBJ databases">
        <title>Whole Genome sequence of Corynebacterium auriscanis strain CIP 106629.</title>
        <authorList>
            <person name="Hassan S.S."/>
            <person name="Jamal S.B."/>
            <person name="Tiwari S."/>
            <person name="Oliveira L.D.C."/>
            <person name="Souza F."/>
            <person name="Mariano D.C."/>
            <person name="Almeida S."/>
            <person name="Dorella F."/>
            <person name="Pereira F."/>
            <person name="Carvalho A."/>
            <person name="Leal C.A."/>
            <person name="Soares S.D.C."/>
            <person name="Figueiredo H.C."/>
            <person name="Silva A."/>
            <person name="Azevedo V.A."/>
        </authorList>
    </citation>
    <scope>NUCLEOTIDE SEQUENCE [LARGE SCALE GENOMIC DNA]</scope>
    <source>
        <strain evidence="1 2">CIP 106629</strain>
    </source>
</reference>
<comment type="caution">
    <text evidence="1">The sequence shown here is derived from an EMBL/GenBank/DDBJ whole genome shotgun (WGS) entry which is preliminary data.</text>
</comment>
<gene>
    <name evidence="1" type="ORF">MA47_03100</name>
</gene>
<dbReference type="EMBL" id="JRVJ01000003">
    <property type="protein sequence ID" value="KGM19150.1"/>
    <property type="molecule type" value="Genomic_DNA"/>
</dbReference>
<proteinExistence type="predicted"/>
<sequence length="66" mass="7667">MMVAKKAHTTNNTDRIPSVRRMARLLQVSPSGYYEWKKRHIATVMGTDKKAQKQKRLVFPRGHGCR</sequence>
<protein>
    <submittedName>
        <fullName evidence="1">Uncharacterized protein</fullName>
    </submittedName>
</protein>
<organism evidence="1 2">
    <name type="scientific">Corynebacterium auriscanis</name>
    <dbReference type="NCBI Taxonomy" id="99807"/>
    <lineage>
        <taxon>Bacteria</taxon>
        <taxon>Bacillati</taxon>
        <taxon>Actinomycetota</taxon>
        <taxon>Actinomycetes</taxon>
        <taxon>Mycobacteriales</taxon>
        <taxon>Corynebacteriaceae</taxon>
        <taxon>Corynebacterium</taxon>
    </lineage>
</organism>
<name>A0A0A2DIW5_9CORY</name>
<keyword evidence="2" id="KW-1185">Reference proteome</keyword>
<evidence type="ECO:0000313" key="2">
    <source>
        <dbReference type="Proteomes" id="UP000030145"/>
    </source>
</evidence>
<accession>A0A0A2DIW5</accession>